<proteinExistence type="predicted"/>
<reference evidence="1 2" key="1">
    <citation type="submission" date="2014-04" db="EMBL/GenBank/DDBJ databases">
        <title>Evolutionary Origins and Diversification of the Mycorrhizal Mutualists.</title>
        <authorList>
            <consortium name="DOE Joint Genome Institute"/>
            <consortium name="Mycorrhizal Genomics Consortium"/>
            <person name="Kohler A."/>
            <person name="Kuo A."/>
            <person name="Nagy L.G."/>
            <person name="Floudas D."/>
            <person name="Copeland A."/>
            <person name="Barry K.W."/>
            <person name="Cichocki N."/>
            <person name="Veneault-Fourrey C."/>
            <person name="LaButti K."/>
            <person name="Lindquist E.A."/>
            <person name="Lipzen A."/>
            <person name="Lundell T."/>
            <person name="Morin E."/>
            <person name="Murat C."/>
            <person name="Riley R."/>
            <person name="Ohm R."/>
            <person name="Sun H."/>
            <person name="Tunlid A."/>
            <person name="Henrissat B."/>
            <person name="Grigoriev I.V."/>
            <person name="Hibbett D.S."/>
            <person name="Martin F."/>
        </authorList>
    </citation>
    <scope>NUCLEOTIDE SEQUENCE [LARGE SCALE GENOMIC DNA]</scope>
    <source>
        <strain evidence="1 2">FD-317 M1</strain>
    </source>
</reference>
<accession>A0A0D0BK56</accession>
<dbReference type="Proteomes" id="UP000053593">
    <property type="component" value="Unassembled WGS sequence"/>
</dbReference>
<organism evidence="1 2">
    <name type="scientific">Collybiopsis luxurians FD-317 M1</name>
    <dbReference type="NCBI Taxonomy" id="944289"/>
    <lineage>
        <taxon>Eukaryota</taxon>
        <taxon>Fungi</taxon>
        <taxon>Dikarya</taxon>
        <taxon>Basidiomycota</taxon>
        <taxon>Agaricomycotina</taxon>
        <taxon>Agaricomycetes</taxon>
        <taxon>Agaricomycetidae</taxon>
        <taxon>Agaricales</taxon>
        <taxon>Marasmiineae</taxon>
        <taxon>Omphalotaceae</taxon>
        <taxon>Collybiopsis</taxon>
        <taxon>Collybiopsis luxurians</taxon>
    </lineage>
</organism>
<gene>
    <name evidence="1" type="ORF">GYMLUDRAFT_48017</name>
</gene>
<keyword evidence="2" id="KW-1185">Reference proteome</keyword>
<dbReference type="AlphaFoldDB" id="A0A0D0BK56"/>
<sequence length="59" mass="6997">MDARVFKPITHVISQLIKKSTCENRVDTDYDEDDIHWSIQSTSTSTFNWKCPHNMYTFN</sequence>
<dbReference type="HOGENOM" id="CLU_2961001_0_0_1"/>
<evidence type="ECO:0000313" key="1">
    <source>
        <dbReference type="EMBL" id="KIK55066.1"/>
    </source>
</evidence>
<dbReference type="EMBL" id="KN834809">
    <property type="protein sequence ID" value="KIK55066.1"/>
    <property type="molecule type" value="Genomic_DNA"/>
</dbReference>
<protein>
    <submittedName>
        <fullName evidence="1">Uncharacterized protein</fullName>
    </submittedName>
</protein>
<name>A0A0D0BK56_9AGAR</name>
<evidence type="ECO:0000313" key="2">
    <source>
        <dbReference type="Proteomes" id="UP000053593"/>
    </source>
</evidence>